<evidence type="ECO:0000313" key="2">
    <source>
        <dbReference type="Proteomes" id="UP000239724"/>
    </source>
</evidence>
<dbReference type="EMBL" id="NHRY01000128">
    <property type="protein sequence ID" value="PPQ34170.1"/>
    <property type="molecule type" value="Genomic_DNA"/>
</dbReference>
<dbReference type="OrthoDB" id="7285159at2"/>
<sequence length="188" mass="20285">MRIELLPGMTNVVRFPVERRARPTLGLLRDIAPDVREVMSLAEAFGMEMPAPDLRGRTDAATAEHIATNAPVTPAELAAFLAELEGIAVRRAILACRDAHDASLAAADAQKVLLDARTAGSFWTEPLQEKAEARTDRAAVLLLAAHAQAEQAEGVARAVALARHREPWSPRDSVAEMDFLLDVHRAAG</sequence>
<dbReference type="RefSeq" id="WP_104519159.1">
    <property type="nucleotide sequence ID" value="NZ_NHRY01000128.1"/>
</dbReference>
<evidence type="ECO:0000313" key="1">
    <source>
        <dbReference type="EMBL" id="PPQ34170.1"/>
    </source>
</evidence>
<comment type="caution">
    <text evidence="1">The sequence shown here is derived from an EMBL/GenBank/DDBJ whole genome shotgun (WGS) entry which is preliminary data.</text>
</comment>
<organism evidence="1 2">
    <name type="scientific">Rhodopila globiformis</name>
    <name type="common">Rhodopseudomonas globiformis</name>
    <dbReference type="NCBI Taxonomy" id="1071"/>
    <lineage>
        <taxon>Bacteria</taxon>
        <taxon>Pseudomonadati</taxon>
        <taxon>Pseudomonadota</taxon>
        <taxon>Alphaproteobacteria</taxon>
        <taxon>Acetobacterales</taxon>
        <taxon>Acetobacteraceae</taxon>
        <taxon>Rhodopila</taxon>
    </lineage>
</organism>
<gene>
    <name evidence="1" type="ORF">CCS01_12380</name>
</gene>
<protein>
    <submittedName>
        <fullName evidence="1">Uncharacterized protein</fullName>
    </submittedName>
</protein>
<dbReference type="AlphaFoldDB" id="A0A2S6NHT8"/>
<name>A0A2S6NHT8_RHOGL</name>
<keyword evidence="2" id="KW-1185">Reference proteome</keyword>
<reference evidence="1 2" key="1">
    <citation type="journal article" date="2018" name="Arch. Microbiol.">
        <title>New insights into the metabolic potential of the phototrophic purple bacterium Rhodopila globiformis DSM 161(T) from its draft genome sequence and evidence for a vanadium-dependent nitrogenase.</title>
        <authorList>
            <person name="Imhoff J.F."/>
            <person name="Rahn T."/>
            <person name="Kunzel S."/>
            <person name="Neulinger S.C."/>
        </authorList>
    </citation>
    <scope>NUCLEOTIDE SEQUENCE [LARGE SCALE GENOMIC DNA]</scope>
    <source>
        <strain evidence="1 2">DSM 161</strain>
    </source>
</reference>
<dbReference type="Proteomes" id="UP000239724">
    <property type="component" value="Unassembled WGS sequence"/>
</dbReference>
<proteinExistence type="predicted"/>
<accession>A0A2S6NHT8</accession>